<dbReference type="InterPro" id="IPR009346">
    <property type="entry name" value="GRIM-19"/>
</dbReference>
<keyword evidence="9 11" id="KW-0496">Mitochondrion</keyword>
<dbReference type="GO" id="GO:0005743">
    <property type="term" value="C:mitochondrial inner membrane"/>
    <property type="evidence" value="ECO:0007669"/>
    <property type="project" value="UniProtKB-SubCell"/>
</dbReference>
<evidence type="ECO:0000256" key="3">
    <source>
        <dbReference type="ARBA" id="ARBA00022448"/>
    </source>
</evidence>
<evidence type="ECO:0000256" key="8">
    <source>
        <dbReference type="ARBA" id="ARBA00022989"/>
    </source>
</evidence>
<evidence type="ECO:0000256" key="6">
    <source>
        <dbReference type="ARBA" id="ARBA00022792"/>
    </source>
</evidence>
<organism evidence="12">
    <name type="scientific">Rhizochromulina marina</name>
    <dbReference type="NCBI Taxonomy" id="1034831"/>
    <lineage>
        <taxon>Eukaryota</taxon>
        <taxon>Sar</taxon>
        <taxon>Stramenopiles</taxon>
        <taxon>Ochrophyta</taxon>
        <taxon>Dictyochophyceae</taxon>
        <taxon>Rhizochromulinales</taxon>
        <taxon>Rhizochromulina</taxon>
    </lineage>
</organism>
<comment type="similarity">
    <text evidence="2 11">Belongs to the complex I NDUFA13 subunit family.</text>
</comment>
<keyword evidence="10 11" id="KW-0472">Membrane</keyword>
<sequence length="103" mass="11473">MAQDLPPQGGYPQIVFKPKGTARGPSGLVIWSTAFVVVAAGFYRVGQTNIQKRQERKVQREARLAIAPVLQAEEDYKYVAARRAGSILPNTYKTPNQWFPPSK</sequence>
<keyword evidence="3 11" id="KW-0813">Transport</keyword>
<reference evidence="12" key="1">
    <citation type="submission" date="2021-01" db="EMBL/GenBank/DDBJ databases">
        <authorList>
            <person name="Corre E."/>
            <person name="Pelletier E."/>
            <person name="Niang G."/>
            <person name="Scheremetjew M."/>
            <person name="Finn R."/>
            <person name="Kale V."/>
            <person name="Holt S."/>
            <person name="Cochrane G."/>
            <person name="Meng A."/>
            <person name="Brown T."/>
            <person name="Cohen L."/>
        </authorList>
    </citation>
    <scope>NUCLEOTIDE SEQUENCE</scope>
    <source>
        <strain evidence="12">CCMP1243</strain>
    </source>
</reference>
<dbReference type="GO" id="GO:0045271">
    <property type="term" value="C:respiratory chain complex I"/>
    <property type="evidence" value="ECO:0007669"/>
    <property type="project" value="UniProtKB-UniRule"/>
</dbReference>
<evidence type="ECO:0000256" key="4">
    <source>
        <dbReference type="ARBA" id="ARBA00022660"/>
    </source>
</evidence>
<evidence type="ECO:0000256" key="5">
    <source>
        <dbReference type="ARBA" id="ARBA00022692"/>
    </source>
</evidence>
<evidence type="ECO:0000256" key="2">
    <source>
        <dbReference type="ARBA" id="ARBA00007312"/>
    </source>
</evidence>
<keyword evidence="6 11" id="KW-0999">Mitochondrion inner membrane</keyword>
<evidence type="ECO:0000256" key="1">
    <source>
        <dbReference type="ARBA" id="ARBA00004298"/>
    </source>
</evidence>
<keyword evidence="8 11" id="KW-1133">Transmembrane helix</keyword>
<dbReference type="PANTHER" id="PTHR12966:SF0">
    <property type="entry name" value="NADH DEHYDROGENASE [UBIQUINONE] 1 ALPHA SUBCOMPLEX SUBUNIT 13"/>
    <property type="match status" value="1"/>
</dbReference>
<protein>
    <recommendedName>
        <fullName evidence="11">NADH dehydrogenase [ubiquinone] 1 alpha subcomplex subunit 13</fullName>
    </recommendedName>
</protein>
<keyword evidence="4 11" id="KW-0679">Respiratory chain</keyword>
<dbReference type="AlphaFoldDB" id="A0A7S2W6Y4"/>
<evidence type="ECO:0000313" key="12">
    <source>
        <dbReference type="EMBL" id="CAD9670947.1"/>
    </source>
</evidence>
<evidence type="ECO:0000256" key="7">
    <source>
        <dbReference type="ARBA" id="ARBA00022982"/>
    </source>
</evidence>
<evidence type="ECO:0000256" key="9">
    <source>
        <dbReference type="ARBA" id="ARBA00023128"/>
    </source>
</evidence>
<feature type="transmembrane region" description="Helical" evidence="11">
    <location>
        <begin position="28"/>
        <end position="46"/>
    </location>
</feature>
<keyword evidence="5 11" id="KW-0812">Transmembrane</keyword>
<dbReference type="EMBL" id="HBHJ01006959">
    <property type="protein sequence ID" value="CAD9670947.1"/>
    <property type="molecule type" value="Transcribed_RNA"/>
</dbReference>
<comment type="function">
    <text evidence="11">Complex I functions in the transfer of electrons from NADH to the respiratory chain. Accessory subunit of the mitochondrial membrane respiratory chain NADH dehydrogenase (Complex I), that is believed not to be involved in catalysis.</text>
</comment>
<dbReference type="Pfam" id="PF06212">
    <property type="entry name" value="GRIM-19"/>
    <property type="match status" value="1"/>
</dbReference>
<proteinExistence type="inferred from homology"/>
<accession>A0A7S2W6Y4</accession>
<dbReference type="PANTHER" id="PTHR12966">
    <property type="entry name" value="NADH DEHYDROGENASE UBIQUINONE 1 ALPHA SUBCOMPLEX SUBUNIT 13"/>
    <property type="match status" value="1"/>
</dbReference>
<gene>
    <name evidence="12" type="ORF">RMAR1173_LOCUS4512</name>
</gene>
<evidence type="ECO:0000256" key="11">
    <source>
        <dbReference type="RuleBase" id="RU368034"/>
    </source>
</evidence>
<keyword evidence="7 11" id="KW-0249">Electron transport</keyword>
<comment type="subcellular location">
    <subcellularLocation>
        <location evidence="1 11">Mitochondrion inner membrane</location>
        <topology evidence="1 11">Single-pass membrane protein</topology>
        <orientation evidence="1 11">Matrix side</orientation>
    </subcellularLocation>
</comment>
<name>A0A7S2W6Y4_9STRA</name>
<evidence type="ECO:0000256" key="10">
    <source>
        <dbReference type="ARBA" id="ARBA00023136"/>
    </source>
</evidence>